<dbReference type="InterPro" id="IPR001128">
    <property type="entry name" value="Cyt_P450"/>
</dbReference>
<protein>
    <submittedName>
        <fullName evidence="13">Cytochrome P450 51</fullName>
    </submittedName>
</protein>
<comment type="cofactor">
    <cofactor evidence="1 10">
        <name>heme</name>
        <dbReference type="ChEBI" id="CHEBI:30413"/>
    </cofactor>
</comment>
<evidence type="ECO:0000256" key="7">
    <source>
        <dbReference type="ARBA" id="ARBA00023004"/>
    </source>
</evidence>
<evidence type="ECO:0000313" key="13">
    <source>
        <dbReference type="EMBL" id="KAH8100050.1"/>
    </source>
</evidence>
<evidence type="ECO:0000256" key="3">
    <source>
        <dbReference type="ARBA" id="ARBA00010617"/>
    </source>
</evidence>
<evidence type="ECO:0000256" key="1">
    <source>
        <dbReference type="ARBA" id="ARBA00001971"/>
    </source>
</evidence>
<evidence type="ECO:0000256" key="10">
    <source>
        <dbReference type="PIRSR" id="PIRSR602403-1"/>
    </source>
</evidence>
<dbReference type="GO" id="GO:0005506">
    <property type="term" value="F:iron ion binding"/>
    <property type="evidence" value="ECO:0007669"/>
    <property type="project" value="InterPro"/>
</dbReference>
<reference evidence="13" key="1">
    <citation type="journal article" date="2021" name="New Phytol.">
        <title>Evolutionary innovations through gain and loss of genes in the ectomycorrhizal Boletales.</title>
        <authorList>
            <person name="Wu G."/>
            <person name="Miyauchi S."/>
            <person name="Morin E."/>
            <person name="Kuo A."/>
            <person name="Drula E."/>
            <person name="Varga T."/>
            <person name="Kohler A."/>
            <person name="Feng B."/>
            <person name="Cao Y."/>
            <person name="Lipzen A."/>
            <person name="Daum C."/>
            <person name="Hundley H."/>
            <person name="Pangilinan J."/>
            <person name="Johnson J."/>
            <person name="Barry K."/>
            <person name="LaButti K."/>
            <person name="Ng V."/>
            <person name="Ahrendt S."/>
            <person name="Min B."/>
            <person name="Choi I.G."/>
            <person name="Park H."/>
            <person name="Plett J.M."/>
            <person name="Magnuson J."/>
            <person name="Spatafora J.W."/>
            <person name="Nagy L.G."/>
            <person name="Henrissat B."/>
            <person name="Grigoriev I.V."/>
            <person name="Yang Z.L."/>
            <person name="Xu J."/>
            <person name="Martin F.M."/>
        </authorList>
    </citation>
    <scope>NUCLEOTIDE SEQUENCE</scope>
    <source>
        <strain evidence="13">KKN 215</strain>
    </source>
</reference>
<feature type="transmembrane region" description="Helical" evidence="12">
    <location>
        <begin position="30"/>
        <end position="49"/>
    </location>
</feature>
<evidence type="ECO:0000256" key="9">
    <source>
        <dbReference type="ARBA" id="ARBA00023136"/>
    </source>
</evidence>
<comment type="caution">
    <text evidence="13">The sequence shown here is derived from an EMBL/GenBank/DDBJ whole genome shotgun (WGS) entry which is preliminary data.</text>
</comment>
<dbReference type="OrthoDB" id="1055148at2759"/>
<name>A0A8K0UNB0_9AGAR</name>
<dbReference type="Proteomes" id="UP000813824">
    <property type="component" value="Unassembled WGS sequence"/>
</dbReference>
<proteinExistence type="inferred from homology"/>
<dbReference type="CDD" id="cd11042">
    <property type="entry name" value="CYP51-like"/>
    <property type="match status" value="1"/>
</dbReference>
<keyword evidence="12" id="KW-0812">Transmembrane</keyword>
<dbReference type="GO" id="GO:0004497">
    <property type="term" value="F:monooxygenase activity"/>
    <property type="evidence" value="ECO:0007669"/>
    <property type="project" value="UniProtKB-KW"/>
</dbReference>
<evidence type="ECO:0000256" key="2">
    <source>
        <dbReference type="ARBA" id="ARBA00004370"/>
    </source>
</evidence>
<keyword evidence="8 11" id="KW-0503">Monooxygenase</keyword>
<dbReference type="PANTHER" id="PTHR24304:SF2">
    <property type="entry name" value="24-HYDROXYCHOLESTEROL 7-ALPHA-HYDROXYLASE"/>
    <property type="match status" value="1"/>
</dbReference>
<accession>A0A8K0UNB0</accession>
<evidence type="ECO:0000256" key="5">
    <source>
        <dbReference type="ARBA" id="ARBA00022723"/>
    </source>
</evidence>
<dbReference type="InterPro" id="IPR050529">
    <property type="entry name" value="CYP450_sterol_14alpha_dmase"/>
</dbReference>
<evidence type="ECO:0000256" key="12">
    <source>
        <dbReference type="SAM" id="Phobius"/>
    </source>
</evidence>
<dbReference type="Pfam" id="PF00067">
    <property type="entry name" value="p450"/>
    <property type="match status" value="1"/>
</dbReference>
<evidence type="ECO:0000256" key="6">
    <source>
        <dbReference type="ARBA" id="ARBA00023002"/>
    </source>
</evidence>
<dbReference type="PRINTS" id="PR00465">
    <property type="entry name" value="EP450IV"/>
</dbReference>
<comment type="similarity">
    <text evidence="3 11">Belongs to the cytochrome P450 family.</text>
</comment>
<dbReference type="FunFam" id="1.10.630.10:FF:000033">
    <property type="entry name" value="14-alpha sterol demethylase"/>
    <property type="match status" value="1"/>
</dbReference>
<feature type="binding site" description="axial binding residue" evidence="10">
    <location>
        <position position="496"/>
    </location>
    <ligand>
        <name>heme</name>
        <dbReference type="ChEBI" id="CHEBI:30413"/>
    </ligand>
    <ligandPart>
        <name>Fe</name>
        <dbReference type="ChEBI" id="CHEBI:18248"/>
    </ligandPart>
</feature>
<dbReference type="PANTHER" id="PTHR24304">
    <property type="entry name" value="CYTOCHROME P450 FAMILY 7"/>
    <property type="match status" value="1"/>
</dbReference>
<evidence type="ECO:0000313" key="14">
    <source>
        <dbReference type="Proteomes" id="UP000813824"/>
    </source>
</evidence>
<keyword evidence="12" id="KW-1133">Transmembrane helix</keyword>
<dbReference type="PRINTS" id="PR00385">
    <property type="entry name" value="P450"/>
</dbReference>
<keyword evidence="4 10" id="KW-0349">Heme</keyword>
<keyword evidence="14" id="KW-1185">Reference proteome</keyword>
<keyword evidence="9 12" id="KW-0472">Membrane</keyword>
<dbReference type="InterPro" id="IPR002403">
    <property type="entry name" value="Cyt_P450_E_grp-IV"/>
</dbReference>
<keyword evidence="5 10" id="KW-0479">Metal-binding</keyword>
<dbReference type="Gene3D" id="1.10.630.10">
    <property type="entry name" value="Cytochrome P450"/>
    <property type="match status" value="1"/>
</dbReference>
<keyword evidence="7 10" id="KW-0408">Iron</keyword>
<dbReference type="GO" id="GO:0016020">
    <property type="term" value="C:membrane"/>
    <property type="evidence" value="ECO:0007669"/>
    <property type="project" value="UniProtKB-SubCell"/>
</dbReference>
<evidence type="ECO:0000256" key="4">
    <source>
        <dbReference type="ARBA" id="ARBA00022617"/>
    </source>
</evidence>
<dbReference type="GO" id="GO:0020037">
    <property type="term" value="F:heme binding"/>
    <property type="evidence" value="ECO:0007669"/>
    <property type="project" value="InterPro"/>
</dbReference>
<dbReference type="PROSITE" id="PS00086">
    <property type="entry name" value="CYTOCHROME_P450"/>
    <property type="match status" value="1"/>
</dbReference>
<evidence type="ECO:0000256" key="8">
    <source>
        <dbReference type="ARBA" id="ARBA00023033"/>
    </source>
</evidence>
<dbReference type="InterPro" id="IPR036396">
    <property type="entry name" value="Cyt_P450_sf"/>
</dbReference>
<sequence length="551" mass="62467">MSLNVTLGEPWSGYVGQVQEQLTSIPPSRLALLALVNLPILAIIFNVLYQLLPKDRSRPPVVWHWIPIFGSAASYGQDPIKFYRDCAEKYGNVFTFILLGRRVTVTLGIEGNNFVLGGKHTDLCAEDAYTPLTTPVFGKDVVYDCPNELLMEQKKFVKFGLRTENFRAYVGMIEEEVTGFMKNQDHFRVFQMNDINEWGSFDVLDVMSEITILTASRTLQGREVRDHITADYAEVFADLDGGFTPMHWLFPSLPLPSYRKRDIAHKKISDFYINIIRKRRESNVGLEEPDMISSLMDQKYRSGRALKDHEIAHIMIALLMAGQHTSSATGSWLLVHIADNPDVGEALYQEQVKHFRLPNGTWRTMEFEEIKDLPILDSVIRETLRMHPPIHSIMRKVRNDIPVPPTLGAPSENGTYIVPTGDFVWSSPAVSQLDPRVWKNANVWDPTRWSDPEGVAAAAGRAYENSEGPKVDFGFGLVSKGTESPYQPFGAGRHRCIGEQFAYLQLSTVVTTLIRQVELKLAGPLPDPNYQTLITLPKKPRNILYRRRKFD</sequence>
<dbReference type="AlphaFoldDB" id="A0A8K0UNB0"/>
<evidence type="ECO:0000256" key="11">
    <source>
        <dbReference type="RuleBase" id="RU000461"/>
    </source>
</evidence>
<organism evidence="13 14">
    <name type="scientific">Cristinia sonorae</name>
    <dbReference type="NCBI Taxonomy" id="1940300"/>
    <lineage>
        <taxon>Eukaryota</taxon>
        <taxon>Fungi</taxon>
        <taxon>Dikarya</taxon>
        <taxon>Basidiomycota</taxon>
        <taxon>Agaricomycotina</taxon>
        <taxon>Agaricomycetes</taxon>
        <taxon>Agaricomycetidae</taxon>
        <taxon>Agaricales</taxon>
        <taxon>Pleurotineae</taxon>
        <taxon>Stephanosporaceae</taxon>
        <taxon>Cristinia</taxon>
    </lineage>
</organism>
<keyword evidence="6 11" id="KW-0560">Oxidoreductase</keyword>
<dbReference type="InterPro" id="IPR017972">
    <property type="entry name" value="Cyt_P450_CS"/>
</dbReference>
<dbReference type="GO" id="GO:0016705">
    <property type="term" value="F:oxidoreductase activity, acting on paired donors, with incorporation or reduction of molecular oxygen"/>
    <property type="evidence" value="ECO:0007669"/>
    <property type="project" value="InterPro"/>
</dbReference>
<comment type="subcellular location">
    <subcellularLocation>
        <location evidence="2">Membrane</location>
    </subcellularLocation>
</comment>
<gene>
    <name evidence="13" type="ORF">BXZ70DRAFT_1008566</name>
</gene>
<dbReference type="EMBL" id="JAEVFJ010000017">
    <property type="protein sequence ID" value="KAH8100050.1"/>
    <property type="molecule type" value="Genomic_DNA"/>
</dbReference>
<dbReference type="SUPFAM" id="SSF48264">
    <property type="entry name" value="Cytochrome P450"/>
    <property type="match status" value="1"/>
</dbReference>